<comment type="function">
    <text evidence="7">Part of the ABC transporter complex UgpBAEC involved in sn-glycerol-3-phosphate (G3P) import. Binds G3P.</text>
</comment>
<comment type="subcellular location">
    <subcellularLocation>
        <location evidence="1">Periplasm</location>
    </subcellularLocation>
</comment>
<sequence length="443" mass="48776">MRPLKLGKHIMKTTSVIFAGAMIAALAGPVSAQTEIEWWHAMGGSLGETVNKIATDFNASQSDYVITPVFKGSYEETLTAGIAAFRAGEQPNVLQVFDAGAATVIGAKGATVPVQDLLTENGVSFDIEDYISGVRYFYADSDGKMIGMPFNSSSPIMYYNVEALEAAGVTPPVTWEEFQDVTAPALVEAGYIPLSQSHMPWVFTENFFSRHNLQFATGNNGYDSADVVINMDAPEIRDHFEAFKSWIDNGYAGFYGAGWDDNATPFEQGKVAIWLGSSGSFGGLQQTAEFDFSATYLPYWEAITTEPKQTFIGGAALFAMSGQPEDENKATAEFFRYLTSPEVQYMWHQETGYVPITEAAYEVAKADGHYDRFPAAEVGIQQLSLPAGEWTRGYRMGFYVQIRDVMNREYTRYLTGETLLDDAFTAIKTEADELLSRFAQTQG</sequence>
<feature type="signal peptide" evidence="8">
    <location>
        <begin position="1"/>
        <end position="32"/>
    </location>
</feature>
<dbReference type="Pfam" id="PF13416">
    <property type="entry name" value="SBP_bac_8"/>
    <property type="match status" value="1"/>
</dbReference>
<accession>A0A2T0W008</accession>
<dbReference type="AlphaFoldDB" id="A0A2T0W008"/>
<organism evidence="9 10">
    <name type="scientific">Yoonia maritima</name>
    <dbReference type="NCBI Taxonomy" id="1435347"/>
    <lineage>
        <taxon>Bacteria</taxon>
        <taxon>Pseudomonadati</taxon>
        <taxon>Pseudomonadota</taxon>
        <taxon>Alphaproteobacteria</taxon>
        <taxon>Rhodobacterales</taxon>
        <taxon>Paracoccaceae</taxon>
        <taxon>Yoonia</taxon>
    </lineage>
</organism>
<dbReference type="InterPro" id="IPR050490">
    <property type="entry name" value="Bact_solute-bd_prot1"/>
</dbReference>
<evidence type="ECO:0000256" key="1">
    <source>
        <dbReference type="ARBA" id="ARBA00004418"/>
    </source>
</evidence>
<dbReference type="PANTHER" id="PTHR43649:SF31">
    <property type="entry name" value="SN-GLYCEROL-3-PHOSPHATE-BINDING PERIPLASMIC PROTEIN UGPB"/>
    <property type="match status" value="1"/>
</dbReference>
<evidence type="ECO:0000313" key="9">
    <source>
        <dbReference type="EMBL" id="PRY78165.1"/>
    </source>
</evidence>
<gene>
    <name evidence="9" type="ORF">CLV80_104129</name>
</gene>
<evidence type="ECO:0000256" key="4">
    <source>
        <dbReference type="ARBA" id="ARBA00017470"/>
    </source>
</evidence>
<name>A0A2T0W008_9RHOB</name>
<dbReference type="InterPro" id="IPR006059">
    <property type="entry name" value="SBP"/>
</dbReference>
<evidence type="ECO:0000256" key="2">
    <source>
        <dbReference type="ARBA" id="ARBA00008520"/>
    </source>
</evidence>
<proteinExistence type="inferred from homology"/>
<evidence type="ECO:0000256" key="6">
    <source>
        <dbReference type="ARBA" id="ARBA00022729"/>
    </source>
</evidence>
<comment type="similarity">
    <text evidence="2">Belongs to the bacterial solute-binding protein 1 family.</text>
</comment>
<dbReference type="CDD" id="cd14748">
    <property type="entry name" value="PBP2_UgpB"/>
    <property type="match status" value="1"/>
</dbReference>
<dbReference type="SUPFAM" id="SSF53850">
    <property type="entry name" value="Periplasmic binding protein-like II"/>
    <property type="match status" value="1"/>
</dbReference>
<evidence type="ECO:0000256" key="7">
    <source>
        <dbReference type="ARBA" id="ARBA00034473"/>
    </source>
</evidence>
<protein>
    <recommendedName>
        <fullName evidence="4">sn-glycerol-3-phosphate-binding periplasmic protein UgpB</fullName>
    </recommendedName>
</protein>
<reference evidence="9 10" key="1">
    <citation type="submission" date="2018-03" db="EMBL/GenBank/DDBJ databases">
        <title>Genomic Encyclopedia of Archaeal and Bacterial Type Strains, Phase II (KMG-II): from individual species to whole genera.</title>
        <authorList>
            <person name="Goeker M."/>
        </authorList>
    </citation>
    <scope>NUCLEOTIDE SEQUENCE [LARGE SCALE GENOMIC DNA]</scope>
    <source>
        <strain evidence="9 10">DSM 101533</strain>
    </source>
</reference>
<dbReference type="EMBL" id="PVTP01000004">
    <property type="protein sequence ID" value="PRY78165.1"/>
    <property type="molecule type" value="Genomic_DNA"/>
</dbReference>
<dbReference type="GO" id="GO:0042597">
    <property type="term" value="C:periplasmic space"/>
    <property type="evidence" value="ECO:0007669"/>
    <property type="project" value="UniProtKB-SubCell"/>
</dbReference>
<evidence type="ECO:0000256" key="5">
    <source>
        <dbReference type="ARBA" id="ARBA00022448"/>
    </source>
</evidence>
<evidence type="ECO:0000256" key="3">
    <source>
        <dbReference type="ARBA" id="ARBA00011557"/>
    </source>
</evidence>
<keyword evidence="10" id="KW-1185">Reference proteome</keyword>
<dbReference type="Gene3D" id="3.40.190.10">
    <property type="entry name" value="Periplasmic binding protein-like II"/>
    <property type="match status" value="2"/>
</dbReference>
<comment type="subunit">
    <text evidence="3">The complex is composed of two ATP-binding proteins (UgpC), two transmembrane proteins (UgpA and UgpE) and a solute-binding protein (UgpB).</text>
</comment>
<keyword evidence="5" id="KW-0813">Transport</keyword>
<evidence type="ECO:0000313" key="10">
    <source>
        <dbReference type="Proteomes" id="UP000238007"/>
    </source>
</evidence>
<evidence type="ECO:0000256" key="8">
    <source>
        <dbReference type="SAM" id="SignalP"/>
    </source>
</evidence>
<dbReference type="Proteomes" id="UP000238007">
    <property type="component" value="Unassembled WGS sequence"/>
</dbReference>
<keyword evidence="6 8" id="KW-0732">Signal</keyword>
<feature type="chain" id="PRO_5015560276" description="sn-glycerol-3-phosphate-binding periplasmic protein UgpB" evidence="8">
    <location>
        <begin position="33"/>
        <end position="443"/>
    </location>
</feature>
<comment type="caution">
    <text evidence="9">The sequence shown here is derived from an EMBL/GenBank/DDBJ whole genome shotgun (WGS) entry which is preliminary data.</text>
</comment>
<dbReference type="PANTHER" id="PTHR43649">
    <property type="entry name" value="ARABINOSE-BINDING PROTEIN-RELATED"/>
    <property type="match status" value="1"/>
</dbReference>